<dbReference type="AlphaFoldDB" id="S2J709"/>
<protein>
    <submittedName>
        <fullName evidence="1">Uncharacterized protein</fullName>
    </submittedName>
</protein>
<evidence type="ECO:0000313" key="2">
    <source>
        <dbReference type="Proteomes" id="UP000014254"/>
    </source>
</evidence>
<dbReference type="OMA" id="ACECQIC"/>
<dbReference type="VEuPathDB" id="FungiDB:HMPREF1544_07307"/>
<proteinExistence type="predicted"/>
<dbReference type="EMBL" id="KE124001">
    <property type="protein sequence ID" value="EPB85891.1"/>
    <property type="molecule type" value="Genomic_DNA"/>
</dbReference>
<sequence length="160" mass="18089">MATTAITIATTIPAPLTDPEGIHVLFSLPLTAAKTKITVDIAVTRVTACECQICQFNHAFYKGKTQLFRLRSSPGQDKVEIAVCCARSQFESTQTVYKENGEMLLERYKSTKQLVFKMKYNRQKGFKYDREAKKLVEVEPTCMQWYAHAGKRYCTGPSTC</sequence>
<accession>S2J709</accession>
<evidence type="ECO:0000313" key="1">
    <source>
        <dbReference type="EMBL" id="EPB85891.1"/>
    </source>
</evidence>
<gene>
    <name evidence="1" type="ORF">HMPREF1544_07307</name>
</gene>
<name>S2J709_MUCC1</name>
<dbReference type="Proteomes" id="UP000014254">
    <property type="component" value="Unassembled WGS sequence"/>
</dbReference>
<organism evidence="1 2">
    <name type="scientific">Mucor circinelloides f. circinelloides (strain 1006PhL)</name>
    <name type="common">Mucormycosis agent</name>
    <name type="synonym">Calyptromyces circinelloides</name>
    <dbReference type="NCBI Taxonomy" id="1220926"/>
    <lineage>
        <taxon>Eukaryota</taxon>
        <taxon>Fungi</taxon>
        <taxon>Fungi incertae sedis</taxon>
        <taxon>Mucoromycota</taxon>
        <taxon>Mucoromycotina</taxon>
        <taxon>Mucoromycetes</taxon>
        <taxon>Mucorales</taxon>
        <taxon>Mucorineae</taxon>
        <taxon>Mucoraceae</taxon>
        <taxon>Mucor</taxon>
    </lineage>
</organism>
<reference evidence="2" key="1">
    <citation type="submission" date="2013-05" db="EMBL/GenBank/DDBJ databases">
        <title>The Genome sequence of Mucor circinelloides f. circinelloides 1006PhL.</title>
        <authorList>
            <consortium name="The Broad Institute Genomics Platform"/>
            <person name="Cuomo C."/>
            <person name="Earl A."/>
            <person name="Findley K."/>
            <person name="Lee S.C."/>
            <person name="Walker B."/>
            <person name="Young S."/>
            <person name="Zeng Q."/>
            <person name="Gargeya S."/>
            <person name="Fitzgerald M."/>
            <person name="Haas B."/>
            <person name="Abouelleil A."/>
            <person name="Allen A.W."/>
            <person name="Alvarado L."/>
            <person name="Arachchi H.M."/>
            <person name="Berlin A.M."/>
            <person name="Chapman S.B."/>
            <person name="Gainer-Dewar J."/>
            <person name="Goldberg J."/>
            <person name="Griggs A."/>
            <person name="Gujja S."/>
            <person name="Hansen M."/>
            <person name="Howarth C."/>
            <person name="Imamovic A."/>
            <person name="Ireland A."/>
            <person name="Larimer J."/>
            <person name="McCowan C."/>
            <person name="Murphy C."/>
            <person name="Pearson M."/>
            <person name="Poon T.W."/>
            <person name="Priest M."/>
            <person name="Roberts A."/>
            <person name="Saif S."/>
            <person name="Shea T."/>
            <person name="Sisk P."/>
            <person name="Sykes S."/>
            <person name="Wortman J."/>
            <person name="Nusbaum C."/>
            <person name="Birren B."/>
        </authorList>
    </citation>
    <scope>NUCLEOTIDE SEQUENCE [LARGE SCALE GENOMIC DNA]</scope>
    <source>
        <strain evidence="2">1006PhL</strain>
    </source>
</reference>
<keyword evidence="2" id="KW-1185">Reference proteome</keyword>
<dbReference type="InParanoid" id="S2J709"/>
<dbReference type="OrthoDB" id="2219639at2759"/>